<feature type="domain" description="BPTI/Kunitz inhibitor" evidence="5">
    <location>
        <begin position="37"/>
        <end position="61"/>
    </location>
</feature>
<dbReference type="PROSITE" id="PS50279">
    <property type="entry name" value="BPTI_KUNITZ_2"/>
    <property type="match status" value="1"/>
</dbReference>
<dbReference type="Ensembl" id="ENSPTXT00000018882.1">
    <property type="protein sequence ID" value="ENSPTXP00000018330.1"/>
    <property type="gene ID" value="ENSPTXG00000012627.1"/>
</dbReference>
<evidence type="ECO:0000313" key="7">
    <source>
        <dbReference type="Proteomes" id="UP000472273"/>
    </source>
</evidence>
<dbReference type="GO" id="GO:0005576">
    <property type="term" value="C:extracellular region"/>
    <property type="evidence" value="ECO:0007669"/>
    <property type="project" value="UniProtKB-SubCell"/>
</dbReference>
<dbReference type="Pfam" id="PF00014">
    <property type="entry name" value="Kunitz_BPTI"/>
    <property type="match status" value="1"/>
</dbReference>
<keyword evidence="7" id="KW-1185">Reference proteome</keyword>
<proteinExistence type="predicted"/>
<keyword evidence="2" id="KW-0964">Secreted</keyword>
<comment type="subcellular location">
    <subcellularLocation>
        <location evidence="1">Secreted</location>
    </subcellularLocation>
</comment>
<evidence type="ECO:0000256" key="2">
    <source>
        <dbReference type="ARBA" id="ARBA00022525"/>
    </source>
</evidence>
<keyword evidence="3" id="KW-0732">Signal</keyword>
<dbReference type="SMART" id="SM00131">
    <property type="entry name" value="KU"/>
    <property type="match status" value="1"/>
</dbReference>
<dbReference type="InterPro" id="IPR020901">
    <property type="entry name" value="Prtase_inh_Kunz-CS"/>
</dbReference>
<evidence type="ECO:0000313" key="6">
    <source>
        <dbReference type="Ensembl" id="ENSPTXP00000018330.1"/>
    </source>
</evidence>
<dbReference type="InterPro" id="IPR002223">
    <property type="entry name" value="Kunitz_BPTI"/>
</dbReference>
<dbReference type="PROSITE" id="PS00280">
    <property type="entry name" value="BPTI_KUNITZ_1"/>
    <property type="match status" value="1"/>
</dbReference>
<protein>
    <recommendedName>
        <fullName evidence="5">BPTI/Kunitz inhibitor domain-containing protein</fullName>
    </recommendedName>
</protein>
<dbReference type="InterPro" id="IPR036880">
    <property type="entry name" value="Kunitz_BPTI_sf"/>
</dbReference>
<name>A0A670Z337_PSETE</name>
<reference evidence="6" key="1">
    <citation type="submission" date="2025-08" db="UniProtKB">
        <authorList>
            <consortium name="Ensembl"/>
        </authorList>
    </citation>
    <scope>IDENTIFICATION</scope>
</reference>
<dbReference type="Proteomes" id="UP000472273">
    <property type="component" value="Unplaced"/>
</dbReference>
<evidence type="ECO:0000256" key="1">
    <source>
        <dbReference type="ARBA" id="ARBA00004613"/>
    </source>
</evidence>
<sequence length="64" mass="7235">RPVIFHKNIKEEISLTIRWCSVSISFQSSFVFHSLFQKFLYGGCGGNANNFKTIKECESTCAGK</sequence>
<keyword evidence="4" id="KW-1015">Disulfide bond</keyword>
<evidence type="ECO:0000256" key="4">
    <source>
        <dbReference type="ARBA" id="ARBA00023157"/>
    </source>
</evidence>
<organism evidence="6 7">
    <name type="scientific">Pseudonaja textilis</name>
    <name type="common">Eastern brown snake</name>
    <dbReference type="NCBI Taxonomy" id="8673"/>
    <lineage>
        <taxon>Eukaryota</taxon>
        <taxon>Metazoa</taxon>
        <taxon>Chordata</taxon>
        <taxon>Craniata</taxon>
        <taxon>Vertebrata</taxon>
        <taxon>Euteleostomi</taxon>
        <taxon>Lepidosauria</taxon>
        <taxon>Squamata</taxon>
        <taxon>Bifurcata</taxon>
        <taxon>Unidentata</taxon>
        <taxon>Episquamata</taxon>
        <taxon>Toxicofera</taxon>
        <taxon>Serpentes</taxon>
        <taxon>Colubroidea</taxon>
        <taxon>Elapidae</taxon>
        <taxon>Hydrophiinae</taxon>
        <taxon>Pseudonaja</taxon>
    </lineage>
</organism>
<accession>A0A670Z337</accession>
<dbReference type="Gene3D" id="4.10.410.10">
    <property type="entry name" value="Pancreatic trypsin inhibitor Kunitz domain"/>
    <property type="match status" value="1"/>
</dbReference>
<dbReference type="GO" id="GO:0004867">
    <property type="term" value="F:serine-type endopeptidase inhibitor activity"/>
    <property type="evidence" value="ECO:0007669"/>
    <property type="project" value="InterPro"/>
</dbReference>
<reference evidence="6" key="2">
    <citation type="submission" date="2025-09" db="UniProtKB">
        <authorList>
            <consortium name="Ensembl"/>
        </authorList>
    </citation>
    <scope>IDENTIFICATION</scope>
</reference>
<dbReference type="SUPFAM" id="SSF57362">
    <property type="entry name" value="BPTI-like"/>
    <property type="match status" value="1"/>
</dbReference>
<dbReference type="PRINTS" id="PR00759">
    <property type="entry name" value="BASICPTASE"/>
</dbReference>
<dbReference type="AlphaFoldDB" id="A0A670Z337"/>
<evidence type="ECO:0000259" key="5">
    <source>
        <dbReference type="PROSITE" id="PS50279"/>
    </source>
</evidence>
<evidence type="ECO:0000256" key="3">
    <source>
        <dbReference type="ARBA" id="ARBA00022729"/>
    </source>
</evidence>